<dbReference type="OrthoDB" id="118685at2759"/>
<feature type="compositionally biased region" description="Polar residues" evidence="1">
    <location>
        <begin position="170"/>
        <end position="184"/>
    </location>
</feature>
<keyword evidence="4" id="KW-1185">Reference proteome</keyword>
<evidence type="ECO:0000313" key="3">
    <source>
        <dbReference type="EMBL" id="RAW26046.1"/>
    </source>
</evidence>
<dbReference type="Proteomes" id="UP000688947">
    <property type="component" value="Unassembled WGS sequence"/>
</dbReference>
<comment type="caution">
    <text evidence="3">The sequence shown here is derived from an EMBL/GenBank/DDBJ whole genome shotgun (WGS) entry which is preliminary data.</text>
</comment>
<evidence type="ECO:0000256" key="1">
    <source>
        <dbReference type="SAM" id="MobiDB-lite"/>
    </source>
</evidence>
<sequence length="190" mass="21137">MVEWLKVPEDFNIIVGKITSDLANGFGGAQTKLSWCGKMAKDVYVSCITTFIDQGEQVPANYTVERDARSCQSRWTSLFKTYKTTKQRLDSQTGFGMNEDQTDDGKRMEDVMEEACPFFYVLDNLFGERQNIHPFSVHDSFSILSQQPTQSSGFPSSPLHFNLASTTIGPTATPTMCSTPSQSEEAAISE</sequence>
<reference evidence="2" key="2">
    <citation type="submission" date="2021-01" db="EMBL/GenBank/DDBJ databases">
        <title>Phytophthora aleatoria, a newly-described species from Pinus radiata is distinct from Phytophthora cactorum isolates based on comparative genomics.</title>
        <authorList>
            <person name="Mcdougal R."/>
            <person name="Panda P."/>
            <person name="Williams N."/>
            <person name="Studholme D.J."/>
        </authorList>
    </citation>
    <scope>NUCLEOTIDE SEQUENCE</scope>
    <source>
        <strain evidence="2">NZFS 3830</strain>
    </source>
</reference>
<feature type="region of interest" description="Disordered" evidence="1">
    <location>
        <begin position="170"/>
        <end position="190"/>
    </location>
</feature>
<gene>
    <name evidence="2" type="ORF">JG687_00009925</name>
    <name evidence="3" type="ORF">PC110_g17546</name>
</gene>
<dbReference type="EMBL" id="JAENGZ010000538">
    <property type="protein sequence ID" value="KAG6957528.1"/>
    <property type="molecule type" value="Genomic_DNA"/>
</dbReference>
<protein>
    <submittedName>
        <fullName evidence="3">Uncharacterized protein</fullName>
    </submittedName>
</protein>
<evidence type="ECO:0000313" key="4">
    <source>
        <dbReference type="Proteomes" id="UP000251314"/>
    </source>
</evidence>
<dbReference type="AlphaFoldDB" id="A0A329RQX1"/>
<name>A0A329RQX1_9STRA</name>
<dbReference type="VEuPathDB" id="FungiDB:PC110_g17546"/>
<dbReference type="Proteomes" id="UP000251314">
    <property type="component" value="Unassembled WGS sequence"/>
</dbReference>
<evidence type="ECO:0000313" key="2">
    <source>
        <dbReference type="EMBL" id="KAG6957528.1"/>
    </source>
</evidence>
<proteinExistence type="predicted"/>
<organism evidence="3 4">
    <name type="scientific">Phytophthora cactorum</name>
    <dbReference type="NCBI Taxonomy" id="29920"/>
    <lineage>
        <taxon>Eukaryota</taxon>
        <taxon>Sar</taxon>
        <taxon>Stramenopiles</taxon>
        <taxon>Oomycota</taxon>
        <taxon>Peronosporomycetes</taxon>
        <taxon>Peronosporales</taxon>
        <taxon>Peronosporaceae</taxon>
        <taxon>Phytophthora</taxon>
    </lineage>
</organism>
<dbReference type="EMBL" id="MJFZ01000687">
    <property type="protein sequence ID" value="RAW26046.1"/>
    <property type="molecule type" value="Genomic_DNA"/>
</dbReference>
<accession>A0A329RQX1</accession>
<reference evidence="3 4" key="1">
    <citation type="submission" date="2018-01" db="EMBL/GenBank/DDBJ databases">
        <title>Draft genome of the strawberry crown rot pathogen Phytophthora cactorum.</title>
        <authorList>
            <person name="Armitage A.D."/>
            <person name="Lysoe E."/>
            <person name="Nellist C.F."/>
            <person name="Harrison R.J."/>
            <person name="Brurberg M.B."/>
        </authorList>
    </citation>
    <scope>NUCLEOTIDE SEQUENCE [LARGE SCALE GENOMIC DNA]</scope>
    <source>
        <strain evidence="3 4">10300</strain>
    </source>
</reference>